<feature type="transmembrane region" description="Helical" evidence="1">
    <location>
        <begin position="39"/>
        <end position="58"/>
    </location>
</feature>
<keyword evidence="1" id="KW-0812">Transmembrane</keyword>
<evidence type="ECO:0000256" key="1">
    <source>
        <dbReference type="SAM" id="Phobius"/>
    </source>
</evidence>
<evidence type="ECO:0000313" key="2">
    <source>
        <dbReference type="Proteomes" id="UP000046392"/>
    </source>
</evidence>
<dbReference type="AlphaFoldDB" id="A0A0N5C7B3"/>
<reference evidence="3" key="1">
    <citation type="submission" date="2017-02" db="UniProtKB">
        <authorList>
            <consortium name="WormBaseParasite"/>
        </authorList>
    </citation>
    <scope>IDENTIFICATION</scope>
</reference>
<feature type="transmembrane region" description="Helical" evidence="1">
    <location>
        <begin position="147"/>
        <end position="169"/>
    </location>
</feature>
<organism evidence="2 3">
    <name type="scientific">Strongyloides papillosus</name>
    <name type="common">Intestinal threadworm</name>
    <dbReference type="NCBI Taxonomy" id="174720"/>
    <lineage>
        <taxon>Eukaryota</taxon>
        <taxon>Metazoa</taxon>
        <taxon>Ecdysozoa</taxon>
        <taxon>Nematoda</taxon>
        <taxon>Chromadorea</taxon>
        <taxon>Rhabditida</taxon>
        <taxon>Tylenchina</taxon>
        <taxon>Panagrolaimomorpha</taxon>
        <taxon>Strongyloidoidea</taxon>
        <taxon>Strongyloididae</taxon>
        <taxon>Strongyloides</taxon>
    </lineage>
</organism>
<keyword evidence="1" id="KW-1133">Transmembrane helix</keyword>
<protein>
    <submittedName>
        <fullName evidence="3">Serpentine receptor class gamma</fullName>
    </submittedName>
</protein>
<keyword evidence="2" id="KW-1185">Reference proteome</keyword>
<keyword evidence="1" id="KW-0472">Membrane</keyword>
<name>A0A0N5C7B3_STREA</name>
<feature type="transmembrane region" description="Helical" evidence="1">
    <location>
        <begin position="6"/>
        <end position="27"/>
    </location>
</feature>
<dbReference type="WBParaSite" id="SPAL_0001382700.1">
    <property type="protein sequence ID" value="SPAL_0001382700.1"/>
    <property type="gene ID" value="SPAL_0001382700"/>
</dbReference>
<sequence length="292" mass="34249">MILQITLALFSILSILSFFYIFLLECTKGKLHINVRISWGNLGLSYLAISTGTLIMSVNELITRNHTTSTVYLVGYIIKTYGSRVNIFAFVAIALERIISTFFFKYYTNNLFKHFGWIFSLLSNIIGLSWFLSTQFKIMSTKLKNDIHLYILIPTFIVFILIFLLNYKFRKRFLGAKLREKYQITQNKEISLKTLPLITIALFIQLMGNVITRTITITVFKNVYSTYEVESIYYTMSNIQLPLMSVISLLIFDKYLFLVFPCLWKKNSIVPKGNDKQNEREIYFENYKKAWK</sequence>
<feature type="transmembrane region" description="Helical" evidence="1">
    <location>
        <begin position="190"/>
        <end position="211"/>
    </location>
</feature>
<evidence type="ECO:0000313" key="3">
    <source>
        <dbReference type="WBParaSite" id="SPAL_0001382700.1"/>
    </source>
</evidence>
<feature type="transmembrane region" description="Helical" evidence="1">
    <location>
        <begin position="70"/>
        <end position="95"/>
    </location>
</feature>
<accession>A0A0N5C7B3</accession>
<proteinExistence type="predicted"/>
<dbReference type="Proteomes" id="UP000046392">
    <property type="component" value="Unplaced"/>
</dbReference>
<feature type="transmembrane region" description="Helical" evidence="1">
    <location>
        <begin position="115"/>
        <end position="132"/>
    </location>
</feature>